<feature type="compositionally biased region" description="Low complexity" evidence="1">
    <location>
        <begin position="382"/>
        <end position="391"/>
    </location>
</feature>
<feature type="region of interest" description="Disordered" evidence="1">
    <location>
        <begin position="1"/>
        <end position="181"/>
    </location>
</feature>
<feature type="compositionally biased region" description="Low complexity" evidence="1">
    <location>
        <begin position="122"/>
        <end position="133"/>
    </location>
</feature>
<evidence type="ECO:0000313" key="3">
    <source>
        <dbReference type="Proteomes" id="UP000256964"/>
    </source>
</evidence>
<organism evidence="2 3">
    <name type="scientific">Lentinus brumalis</name>
    <dbReference type="NCBI Taxonomy" id="2498619"/>
    <lineage>
        <taxon>Eukaryota</taxon>
        <taxon>Fungi</taxon>
        <taxon>Dikarya</taxon>
        <taxon>Basidiomycota</taxon>
        <taxon>Agaricomycotina</taxon>
        <taxon>Agaricomycetes</taxon>
        <taxon>Polyporales</taxon>
        <taxon>Polyporaceae</taxon>
        <taxon>Lentinus</taxon>
    </lineage>
</organism>
<feature type="compositionally biased region" description="Basic and acidic residues" evidence="1">
    <location>
        <begin position="392"/>
        <end position="402"/>
    </location>
</feature>
<evidence type="ECO:0000256" key="1">
    <source>
        <dbReference type="SAM" id="MobiDB-lite"/>
    </source>
</evidence>
<accession>A0A371CKT8</accession>
<evidence type="ECO:0000313" key="2">
    <source>
        <dbReference type="EMBL" id="RDX40893.1"/>
    </source>
</evidence>
<proteinExistence type="predicted"/>
<dbReference type="Proteomes" id="UP000256964">
    <property type="component" value="Unassembled WGS sequence"/>
</dbReference>
<gene>
    <name evidence="2" type="ORF">OH76DRAFT_1561887</name>
</gene>
<feature type="compositionally biased region" description="Basic residues" evidence="1">
    <location>
        <begin position="1"/>
        <end position="10"/>
    </location>
</feature>
<dbReference type="AlphaFoldDB" id="A0A371CKT8"/>
<feature type="compositionally biased region" description="Polar residues" evidence="1">
    <location>
        <begin position="405"/>
        <end position="415"/>
    </location>
</feature>
<feature type="compositionally biased region" description="Low complexity" evidence="1">
    <location>
        <begin position="248"/>
        <end position="261"/>
    </location>
</feature>
<sequence>MTRARRKRGSRGGSQPTRGRGRPSGRRATNVAESGPRATSQQGAGGSVLESSTEVRRDSTAAREARARHRAQNRDNNHNDTGTGERSNDSVLNAVHDQYHRAFEDDEDLTSVSSDEDIPPMSTTHSSTGTTSSDFEMLRSDEEVEQEEPAIRLEDATDLSAHSNEDHTVNVNSDDAVPVNAPPFSTDPSPFGVPAGLTHSGLISRTSSIAHALTPLEELPRGPRQHPSTPTRQRTSYGGSTLVHSNRRAASATPTRPRAARGIPPWTVPSTPVHHEDRGPPTSLPLDWNMPGLTNTSTAMEQLDIDNEEPAEENAPQASSDLEEDDSRAGNVFLGTYRPVDVDITLMHQHVAAGSGEYDAGPSTIAQSSDTVERHASHWYAPRRSASPPHAALDRALQEMDPRAASSSRTENRASAPSGLAVDAQAGTRAHHAPPRFPGAATTRQPGVHVPAAAAQQPPAHLTAAAPAQHHPAHITATQLAQQPPAHLTAAAPAQHHPAHIAAPQLAQQPPAHLAAAALAQHHPVHIAATQLAQQPPAHLAAAAPAQHHPAHIAAPQLAQQPPAHLAAAAPAQHHPAHIAAPQLAQQPAAHLPVAAPAPAQAAPAQGLNALPAAVAPQPLQRATWHRVPPNVPPAVWEYLQERFPERFQELEAVYQPPMRGRYGTAYVQLIHLRITGSTLRDLRIGSGHGEPREAFVLHDGVHLVISYNDVAAVFNSTVPTYRTWRSRLVGPYATYRWMTRNPNRWGMNGEIDHPHLQLYDALTQFFGRHRLPPHGELPATQQPSVDQLATMSMEERARRRVEGIAHRRAVELAQTWSFAQLRDETANFLRAMGVDPKKLPAVPVSLD</sequence>
<feature type="compositionally biased region" description="Basic and acidic residues" evidence="1">
    <location>
        <begin position="53"/>
        <end position="65"/>
    </location>
</feature>
<feature type="region of interest" description="Disordered" evidence="1">
    <location>
        <begin position="357"/>
        <end position="471"/>
    </location>
</feature>
<reference evidence="2 3" key="1">
    <citation type="journal article" date="2018" name="Biotechnol. Biofuels">
        <title>Integrative visual omics of the white-rot fungus Polyporus brumalis exposes the biotechnological potential of its oxidative enzymes for delignifying raw plant biomass.</title>
        <authorList>
            <person name="Miyauchi S."/>
            <person name="Rancon A."/>
            <person name="Drula E."/>
            <person name="Hage H."/>
            <person name="Chaduli D."/>
            <person name="Favel A."/>
            <person name="Grisel S."/>
            <person name="Henrissat B."/>
            <person name="Herpoel-Gimbert I."/>
            <person name="Ruiz-Duenas F.J."/>
            <person name="Chevret D."/>
            <person name="Hainaut M."/>
            <person name="Lin J."/>
            <person name="Wang M."/>
            <person name="Pangilinan J."/>
            <person name="Lipzen A."/>
            <person name="Lesage-Meessen L."/>
            <person name="Navarro D."/>
            <person name="Riley R."/>
            <person name="Grigoriev I.V."/>
            <person name="Zhou S."/>
            <person name="Raouche S."/>
            <person name="Rosso M.N."/>
        </authorList>
    </citation>
    <scope>NUCLEOTIDE SEQUENCE [LARGE SCALE GENOMIC DNA]</scope>
    <source>
        <strain evidence="2 3">BRFM 1820</strain>
    </source>
</reference>
<dbReference type="EMBL" id="KZ857532">
    <property type="protein sequence ID" value="RDX40893.1"/>
    <property type="molecule type" value="Genomic_DNA"/>
</dbReference>
<name>A0A371CKT8_9APHY</name>
<feature type="region of interest" description="Disordered" evidence="1">
    <location>
        <begin position="214"/>
        <end position="294"/>
    </location>
</feature>
<feature type="compositionally biased region" description="Low complexity" evidence="1">
    <location>
        <begin position="451"/>
        <end position="471"/>
    </location>
</feature>
<feature type="compositionally biased region" description="Acidic residues" evidence="1">
    <location>
        <begin position="104"/>
        <end position="118"/>
    </location>
</feature>
<protein>
    <submittedName>
        <fullName evidence="2">Uncharacterized protein</fullName>
    </submittedName>
</protein>
<feature type="compositionally biased region" description="Polar residues" evidence="1">
    <location>
        <begin position="226"/>
        <end position="244"/>
    </location>
</feature>
<feature type="compositionally biased region" description="Polar residues" evidence="1">
    <location>
        <begin position="79"/>
        <end position="91"/>
    </location>
</feature>
<keyword evidence="3" id="KW-1185">Reference proteome</keyword>